<proteinExistence type="predicted"/>
<name>A0A382PCJ5_9ZZZZ</name>
<dbReference type="EMBL" id="UINC01106453">
    <property type="protein sequence ID" value="SVC71129.1"/>
    <property type="molecule type" value="Genomic_DNA"/>
</dbReference>
<sequence length="56" mass="6377">MTLKKVSAKEWKKMGLPSSTWTISFGPPWAQRQSFILGPVKKQSSVPYPKLSKKKK</sequence>
<accession>A0A382PCJ5</accession>
<dbReference type="AlphaFoldDB" id="A0A382PCJ5"/>
<reference evidence="1" key="1">
    <citation type="submission" date="2018-05" db="EMBL/GenBank/DDBJ databases">
        <authorList>
            <person name="Lanie J.A."/>
            <person name="Ng W.-L."/>
            <person name="Kazmierczak K.M."/>
            <person name="Andrzejewski T.M."/>
            <person name="Davidsen T.M."/>
            <person name="Wayne K.J."/>
            <person name="Tettelin H."/>
            <person name="Glass J.I."/>
            <person name="Rusch D."/>
            <person name="Podicherti R."/>
            <person name="Tsui H.-C.T."/>
            <person name="Winkler M.E."/>
        </authorList>
    </citation>
    <scope>NUCLEOTIDE SEQUENCE</scope>
</reference>
<gene>
    <name evidence="1" type="ORF">METZ01_LOCUS323983</name>
</gene>
<protein>
    <submittedName>
        <fullName evidence="1">Uncharacterized protein</fullName>
    </submittedName>
</protein>
<organism evidence="1">
    <name type="scientific">marine metagenome</name>
    <dbReference type="NCBI Taxonomy" id="408172"/>
    <lineage>
        <taxon>unclassified sequences</taxon>
        <taxon>metagenomes</taxon>
        <taxon>ecological metagenomes</taxon>
    </lineage>
</organism>
<evidence type="ECO:0000313" key="1">
    <source>
        <dbReference type="EMBL" id="SVC71129.1"/>
    </source>
</evidence>